<evidence type="ECO:0000256" key="4">
    <source>
        <dbReference type="ARBA" id="ARBA00022692"/>
    </source>
</evidence>
<dbReference type="PANTHER" id="PTHR34093:SF1">
    <property type="entry name" value="CHLORIDE CHANNEL CLIC-LIKE PROTEIN 1"/>
    <property type="match status" value="1"/>
</dbReference>
<comment type="similarity">
    <text evidence="2">Belongs to the chloride channel MCLC family.</text>
</comment>
<accession>A0A6G0ZEF8</accession>
<feature type="transmembrane region" description="Helical" evidence="7">
    <location>
        <begin position="177"/>
        <end position="198"/>
    </location>
</feature>
<feature type="signal peptide" evidence="8">
    <location>
        <begin position="1"/>
        <end position="18"/>
    </location>
</feature>
<dbReference type="GO" id="GO:0016020">
    <property type="term" value="C:membrane"/>
    <property type="evidence" value="ECO:0007669"/>
    <property type="project" value="UniProtKB-SubCell"/>
</dbReference>
<evidence type="ECO:0000256" key="8">
    <source>
        <dbReference type="SAM" id="SignalP"/>
    </source>
</evidence>
<comment type="subcellular location">
    <subcellularLocation>
        <location evidence="1">Membrane</location>
        <topology evidence="1">Multi-pass membrane protein</topology>
    </subcellularLocation>
</comment>
<dbReference type="Pfam" id="PF05934">
    <property type="entry name" value="MCLC"/>
    <property type="match status" value="1"/>
</dbReference>
<dbReference type="PANTHER" id="PTHR34093">
    <property type="entry name" value="CHLORIDE CHANNEL CLIC-LIKE PROTEIN 1"/>
    <property type="match status" value="1"/>
</dbReference>
<dbReference type="GO" id="GO:0005783">
    <property type="term" value="C:endoplasmic reticulum"/>
    <property type="evidence" value="ECO:0007669"/>
    <property type="project" value="TreeGrafter"/>
</dbReference>
<evidence type="ECO:0000256" key="1">
    <source>
        <dbReference type="ARBA" id="ARBA00004141"/>
    </source>
</evidence>
<dbReference type="OrthoDB" id="5837849at2759"/>
<organism evidence="9 10">
    <name type="scientific">Aphis craccivora</name>
    <name type="common">Cowpea aphid</name>
    <dbReference type="NCBI Taxonomy" id="307492"/>
    <lineage>
        <taxon>Eukaryota</taxon>
        <taxon>Metazoa</taxon>
        <taxon>Ecdysozoa</taxon>
        <taxon>Arthropoda</taxon>
        <taxon>Hexapoda</taxon>
        <taxon>Insecta</taxon>
        <taxon>Pterygota</taxon>
        <taxon>Neoptera</taxon>
        <taxon>Paraneoptera</taxon>
        <taxon>Hemiptera</taxon>
        <taxon>Sternorrhyncha</taxon>
        <taxon>Aphidomorpha</taxon>
        <taxon>Aphidoidea</taxon>
        <taxon>Aphididae</taxon>
        <taxon>Aphidini</taxon>
        <taxon>Aphis</taxon>
        <taxon>Aphis</taxon>
    </lineage>
</organism>
<dbReference type="InterPro" id="IPR009231">
    <property type="entry name" value="Chloride_chnl_CLIC-like"/>
</dbReference>
<evidence type="ECO:0000256" key="5">
    <source>
        <dbReference type="ARBA" id="ARBA00022989"/>
    </source>
</evidence>
<evidence type="ECO:0000256" key="2">
    <source>
        <dbReference type="ARBA" id="ARBA00005944"/>
    </source>
</evidence>
<proteinExistence type="inferred from homology"/>
<protein>
    <recommendedName>
        <fullName evidence="3">Chloride channel CLIC-like protein 1</fullName>
    </recommendedName>
</protein>
<evidence type="ECO:0000256" key="6">
    <source>
        <dbReference type="ARBA" id="ARBA00023136"/>
    </source>
</evidence>
<dbReference type="GO" id="GO:0005254">
    <property type="term" value="F:chloride channel activity"/>
    <property type="evidence" value="ECO:0007669"/>
    <property type="project" value="TreeGrafter"/>
</dbReference>
<evidence type="ECO:0000256" key="7">
    <source>
        <dbReference type="SAM" id="Phobius"/>
    </source>
</evidence>
<sequence>MRLTFITILVLYLSSGYTIKCSEDEYVDPLDMLNYDRLTKSMNKPQSKTVAGEPIQNDRCTVFLSRFINILLINTGLSNIDQVSNEELKSYTSVALSVQDLQLLKNMANNRDIDYTEIDRILNSLFTPIKMDSSEFKAINSHLEISDQIKEVLYWLSVGSILIALLYIIFQKIHYVFSLTFIVFIFFAFGFASTWYTMYMKAEINRSVHLEHMPSQCHAKKGWSTFSWFQTNNLDECKKYKEAIYLDPKYSISVTDILAEMLSKMMMKPIEALGDSIYVFNKSVLKDIPYWAQIILIPIIIVIIIKTILLSSALLVGRSLSMKYIFGYGGTSIGPGPIGNDQCKTNDRVNNSFHPVTSAQYTNPQIPELPKVNFNINLFHPSPTKNNHFAFDNKFQINYAKESNLIAMLKNKEIDSVDSKGFKDLSKRVPRHRTLSI</sequence>
<keyword evidence="8" id="KW-0732">Signal</keyword>
<comment type="caution">
    <text evidence="9">The sequence shown here is derived from an EMBL/GenBank/DDBJ whole genome shotgun (WGS) entry which is preliminary data.</text>
</comment>
<keyword evidence="6 7" id="KW-0472">Membrane</keyword>
<name>A0A6G0ZEF8_APHCR</name>
<evidence type="ECO:0000313" key="10">
    <source>
        <dbReference type="Proteomes" id="UP000478052"/>
    </source>
</evidence>
<reference evidence="9 10" key="1">
    <citation type="submission" date="2019-08" db="EMBL/GenBank/DDBJ databases">
        <title>Whole genome of Aphis craccivora.</title>
        <authorList>
            <person name="Voronova N.V."/>
            <person name="Shulinski R.S."/>
            <person name="Bandarenka Y.V."/>
            <person name="Zhorov D.G."/>
            <person name="Warner D."/>
        </authorList>
    </citation>
    <scope>NUCLEOTIDE SEQUENCE [LARGE SCALE GENOMIC DNA]</scope>
    <source>
        <strain evidence="9">180601</strain>
        <tissue evidence="9">Whole Body</tissue>
    </source>
</reference>
<dbReference type="EMBL" id="VUJU01000651">
    <property type="protein sequence ID" value="KAF0769099.1"/>
    <property type="molecule type" value="Genomic_DNA"/>
</dbReference>
<evidence type="ECO:0000313" key="9">
    <source>
        <dbReference type="EMBL" id="KAF0769099.1"/>
    </source>
</evidence>
<evidence type="ECO:0000256" key="3">
    <source>
        <dbReference type="ARBA" id="ARBA00015571"/>
    </source>
</evidence>
<keyword evidence="4 7" id="KW-0812">Transmembrane</keyword>
<keyword evidence="5 7" id="KW-1133">Transmembrane helix</keyword>
<dbReference type="AlphaFoldDB" id="A0A6G0ZEF8"/>
<dbReference type="Proteomes" id="UP000478052">
    <property type="component" value="Unassembled WGS sequence"/>
</dbReference>
<feature type="transmembrane region" description="Helical" evidence="7">
    <location>
        <begin position="152"/>
        <end position="170"/>
    </location>
</feature>
<feature type="transmembrane region" description="Helical" evidence="7">
    <location>
        <begin position="290"/>
        <end position="316"/>
    </location>
</feature>
<feature type="chain" id="PRO_5026251795" description="Chloride channel CLIC-like protein 1" evidence="8">
    <location>
        <begin position="19"/>
        <end position="437"/>
    </location>
</feature>
<gene>
    <name evidence="9" type="ORF">FWK35_00003652</name>
</gene>
<keyword evidence="10" id="KW-1185">Reference proteome</keyword>